<dbReference type="FunFam" id="1.20.1580.10:FF:000002">
    <property type="entry name" value="UvrABC system protein A"/>
    <property type="match status" value="1"/>
</dbReference>
<dbReference type="GO" id="GO:0005524">
    <property type="term" value="F:ATP binding"/>
    <property type="evidence" value="ECO:0007669"/>
    <property type="project" value="UniProtKB-KW"/>
</dbReference>
<feature type="domain" description="ABC transporter" evidence="18">
    <location>
        <begin position="227"/>
        <end position="533"/>
    </location>
</feature>
<evidence type="ECO:0000256" key="4">
    <source>
        <dbReference type="ARBA" id="ARBA00022737"/>
    </source>
</evidence>
<dbReference type="STRING" id="1802401.A3B21_00720"/>
<dbReference type="Gene3D" id="3.30.190.20">
    <property type="match status" value="1"/>
</dbReference>
<keyword evidence="8" id="KW-0863">Zinc-finger</keyword>
<name>A0A1F7UNS5_9BACT</name>
<dbReference type="FunFam" id="1.20.1580.10:FF:000003">
    <property type="entry name" value="UvrABC system protein A"/>
    <property type="match status" value="1"/>
</dbReference>
<accession>A0A1F7UNS5</accession>
<dbReference type="PROSITE" id="PS50893">
    <property type="entry name" value="ABC_TRANSPORTER_2"/>
    <property type="match status" value="2"/>
</dbReference>
<evidence type="ECO:0000256" key="9">
    <source>
        <dbReference type="ARBA" id="ARBA00022833"/>
    </source>
</evidence>
<evidence type="ECO:0000256" key="12">
    <source>
        <dbReference type="ARBA" id="ARBA00023125"/>
    </source>
</evidence>
<evidence type="ECO:0000256" key="10">
    <source>
        <dbReference type="ARBA" id="ARBA00022840"/>
    </source>
</evidence>
<dbReference type="GO" id="GO:0005737">
    <property type="term" value="C:cytoplasm"/>
    <property type="evidence" value="ECO:0007669"/>
    <property type="project" value="UniProtKB-SubCell"/>
</dbReference>
<dbReference type="InterPro" id="IPR041102">
    <property type="entry name" value="UvrA_inter"/>
</dbReference>
<gene>
    <name evidence="19" type="primary">uvrA</name>
    <name evidence="19" type="ORF">A3B21_00720</name>
</gene>
<evidence type="ECO:0000256" key="1">
    <source>
        <dbReference type="ARBA" id="ARBA00004496"/>
    </source>
</evidence>
<comment type="similarity">
    <text evidence="15">Belongs to the ABC transporter superfamily. UvrA family.</text>
</comment>
<keyword evidence="14" id="KW-0742">SOS response</keyword>
<keyword evidence="2" id="KW-0963">Cytoplasm</keyword>
<dbReference type="InterPro" id="IPR003439">
    <property type="entry name" value="ABC_transporter-like_ATP-bd"/>
</dbReference>
<evidence type="ECO:0000256" key="7">
    <source>
        <dbReference type="ARBA" id="ARBA00022769"/>
    </source>
</evidence>
<reference evidence="19 20" key="1">
    <citation type="journal article" date="2016" name="Nat. Commun.">
        <title>Thousands of microbial genomes shed light on interconnected biogeochemical processes in an aquifer system.</title>
        <authorList>
            <person name="Anantharaman K."/>
            <person name="Brown C.T."/>
            <person name="Hug L.A."/>
            <person name="Sharon I."/>
            <person name="Castelle C.J."/>
            <person name="Probst A.J."/>
            <person name="Thomas B.C."/>
            <person name="Singh A."/>
            <person name="Wilkins M.J."/>
            <person name="Karaoz U."/>
            <person name="Brodie E.L."/>
            <person name="Williams K.H."/>
            <person name="Hubbard S.S."/>
            <person name="Banfield J.F."/>
        </authorList>
    </citation>
    <scope>NUCLEOTIDE SEQUENCE [LARGE SCALE GENOMIC DNA]</scope>
</reference>
<keyword evidence="3" id="KW-0479">Metal-binding</keyword>
<dbReference type="InterPro" id="IPR027417">
    <property type="entry name" value="P-loop_NTPase"/>
</dbReference>
<keyword evidence="13" id="KW-0234">DNA repair</keyword>
<keyword evidence="9" id="KW-0862">Zinc</keyword>
<dbReference type="GO" id="GO:0004518">
    <property type="term" value="F:nuclease activity"/>
    <property type="evidence" value="ECO:0007669"/>
    <property type="project" value="UniProtKB-KW"/>
</dbReference>
<comment type="subcellular location">
    <subcellularLocation>
        <location evidence="1">Cytoplasm</location>
    </subcellularLocation>
</comment>
<keyword evidence="12" id="KW-0238">DNA-binding</keyword>
<dbReference type="SUPFAM" id="SSF52540">
    <property type="entry name" value="P-loop containing nucleoside triphosphate hydrolases"/>
    <property type="match status" value="2"/>
</dbReference>
<dbReference type="GO" id="GO:0009380">
    <property type="term" value="C:excinuclease repair complex"/>
    <property type="evidence" value="ECO:0007669"/>
    <property type="project" value="InterPro"/>
</dbReference>
<evidence type="ECO:0000259" key="18">
    <source>
        <dbReference type="PROSITE" id="PS50893"/>
    </source>
</evidence>
<protein>
    <recommendedName>
        <fullName evidence="16">UvrABC system protein A</fullName>
    </recommendedName>
    <alternativeName>
        <fullName evidence="17">Excinuclease ABC subunit A</fullName>
    </alternativeName>
</protein>
<evidence type="ECO:0000256" key="5">
    <source>
        <dbReference type="ARBA" id="ARBA00022741"/>
    </source>
</evidence>
<dbReference type="Gene3D" id="1.20.1580.10">
    <property type="entry name" value="ABC transporter ATPase like domain"/>
    <property type="match status" value="3"/>
</dbReference>
<keyword evidence="7" id="KW-0228">DNA excision</keyword>
<dbReference type="PROSITE" id="PS00211">
    <property type="entry name" value="ABC_TRANSPORTER_1"/>
    <property type="match status" value="2"/>
</dbReference>
<keyword evidence="11" id="KW-0267">Excision nuclease</keyword>
<dbReference type="PANTHER" id="PTHR43152">
    <property type="entry name" value="UVRABC SYSTEM PROTEIN A"/>
    <property type="match status" value="1"/>
</dbReference>
<dbReference type="Gene3D" id="1.10.8.280">
    <property type="entry name" value="ABC transporter ATPase domain-like"/>
    <property type="match status" value="1"/>
</dbReference>
<organism evidence="19 20">
    <name type="scientific">Candidatus Uhrbacteria bacterium RIFCSPLOWO2_01_FULL_47_24</name>
    <dbReference type="NCBI Taxonomy" id="1802401"/>
    <lineage>
        <taxon>Bacteria</taxon>
        <taxon>Candidatus Uhriibacteriota</taxon>
    </lineage>
</organism>
<sequence length="909" mass="99852">MQDKIIIKGAREHNLKNIDLTLPRNKMIVFTGLSGSGKSSLAFDTIFAEGQRRYVESLSAYARQFLGQMDKPDVDEIEGLSPAISIDQKAHSANPRSTVATITEIYDYLRVLFARVGRPHCIVCGKPIAKMTVEEMVNVVLARLHNPPQPSLTLREGDKIDSPLRVRGARGVTSADTITILAPIVRGRKGEYHQMLYDLYNEGFAEVRVNGEFKKLKERIVLARYKAHTIDLVVDRVPIGWPIEGNKALRSHLAEAIEVGLKYGKEVVTVLLGTPSPQSSPRVGEGGGDGAELTMSSKFSCPDDGFSFPEIEPRLFSFNSPYGACAQCHGLGTESLFSEKVCLYCKGARLRAESLRVYVGGKNIVQVTGMNIAEAHTFLNNLGLSPGGRKGLALSPTEFEIAFPVLREITSRLKFMLDVGLDYLTLDRKAGTLSGGEAQRIRLASQLGSRLTGTLYVLDEPTIGLHQRDNERLVKTLLELRDLGNTVIVVEHDPDTIRAADYLVDLGPGAGKQGGEVVVAGPLTPTLSHKGRGSIEEFPSLEGRGEGRVQSLTLQYLTGQKSIALPAVRRTNSKERLKIIGAHENNLKNLTLEIPLRRFVCVTGVSGSGKSTLVNDILYKTLTNRFNLAHYVPGKHKAIVGLEYLDGVVEVDQSAIGRTPRSNPATYTGVFTHIRDLFAALPESRMRGYKAGRFSFNVSTHRGGGRCENCEGNGLIAIEMHFLPTVYVKCEVCKGKRFDRETLEVLYKGKNIFDVLSMTIDEADEFFRDIPHIHDRLKVMREVGLGYLELGQSATTLSGGEAQRVKLAAELAGRRRGRILYILDEPTVGLHYEDVRKLIEVLQRLVTAGNTVLVIEHNLDVIKSADYLIDLGPEGGDKGGEVMAQGTPEEVAKVKTSWTGKYLKGVLAR</sequence>
<dbReference type="AlphaFoldDB" id="A0A1F7UNS5"/>
<dbReference type="CDD" id="cd03271">
    <property type="entry name" value="ABC_UvrA_II"/>
    <property type="match status" value="1"/>
</dbReference>
<evidence type="ECO:0000256" key="17">
    <source>
        <dbReference type="ARBA" id="ARBA00042156"/>
    </source>
</evidence>
<dbReference type="InterPro" id="IPR017871">
    <property type="entry name" value="ABC_transporter-like_CS"/>
</dbReference>
<dbReference type="Pfam" id="PF17760">
    <property type="entry name" value="UvrA_inter"/>
    <property type="match status" value="1"/>
</dbReference>
<feature type="domain" description="ABC transporter" evidence="18">
    <location>
        <begin position="568"/>
        <end position="904"/>
    </location>
</feature>
<evidence type="ECO:0000256" key="2">
    <source>
        <dbReference type="ARBA" id="ARBA00022490"/>
    </source>
</evidence>
<proteinExistence type="inferred from homology"/>
<evidence type="ECO:0000256" key="14">
    <source>
        <dbReference type="ARBA" id="ARBA00023236"/>
    </source>
</evidence>
<evidence type="ECO:0000256" key="3">
    <source>
        <dbReference type="ARBA" id="ARBA00022723"/>
    </source>
</evidence>
<evidence type="ECO:0000313" key="20">
    <source>
        <dbReference type="Proteomes" id="UP000176897"/>
    </source>
</evidence>
<dbReference type="PANTHER" id="PTHR43152:SF3">
    <property type="entry name" value="UVRABC SYSTEM PROTEIN A"/>
    <property type="match status" value="1"/>
</dbReference>
<evidence type="ECO:0000313" key="19">
    <source>
        <dbReference type="EMBL" id="OGL79899.1"/>
    </source>
</evidence>
<dbReference type="Gene3D" id="3.40.50.300">
    <property type="entry name" value="P-loop containing nucleotide triphosphate hydrolases"/>
    <property type="match status" value="3"/>
</dbReference>
<dbReference type="SMART" id="SM00382">
    <property type="entry name" value="AAA"/>
    <property type="match status" value="2"/>
</dbReference>
<keyword evidence="4" id="KW-0677">Repeat</keyword>
<evidence type="ECO:0000256" key="8">
    <source>
        <dbReference type="ARBA" id="ARBA00022771"/>
    </source>
</evidence>
<keyword evidence="5" id="KW-0547">Nucleotide-binding</keyword>
<dbReference type="GO" id="GO:0016887">
    <property type="term" value="F:ATP hydrolysis activity"/>
    <property type="evidence" value="ECO:0007669"/>
    <property type="project" value="InterPro"/>
</dbReference>
<evidence type="ECO:0000256" key="13">
    <source>
        <dbReference type="ARBA" id="ARBA00023204"/>
    </source>
</evidence>
<evidence type="ECO:0000256" key="11">
    <source>
        <dbReference type="ARBA" id="ARBA00022881"/>
    </source>
</evidence>
<keyword evidence="6" id="KW-0227">DNA damage</keyword>
<dbReference type="Proteomes" id="UP000176897">
    <property type="component" value="Unassembled WGS sequence"/>
</dbReference>
<dbReference type="InterPro" id="IPR003593">
    <property type="entry name" value="AAA+_ATPase"/>
</dbReference>
<evidence type="ECO:0000256" key="16">
    <source>
        <dbReference type="ARBA" id="ARBA00039316"/>
    </source>
</evidence>
<evidence type="ECO:0000256" key="6">
    <source>
        <dbReference type="ARBA" id="ARBA00022763"/>
    </source>
</evidence>
<dbReference type="InterPro" id="IPR004602">
    <property type="entry name" value="UvrA"/>
</dbReference>
<dbReference type="GO" id="GO:0009432">
    <property type="term" value="P:SOS response"/>
    <property type="evidence" value="ECO:0007669"/>
    <property type="project" value="UniProtKB-KW"/>
</dbReference>
<dbReference type="EMBL" id="MGEJ01000022">
    <property type="protein sequence ID" value="OGL79899.1"/>
    <property type="molecule type" value="Genomic_DNA"/>
</dbReference>
<keyword evidence="10" id="KW-0067">ATP-binding</keyword>
<dbReference type="GO" id="GO:0003677">
    <property type="term" value="F:DNA binding"/>
    <property type="evidence" value="ECO:0007669"/>
    <property type="project" value="UniProtKB-KW"/>
</dbReference>
<dbReference type="GO" id="GO:0006289">
    <property type="term" value="P:nucleotide-excision repair"/>
    <property type="evidence" value="ECO:0007669"/>
    <property type="project" value="InterPro"/>
</dbReference>
<evidence type="ECO:0000256" key="15">
    <source>
        <dbReference type="ARBA" id="ARBA00038000"/>
    </source>
</evidence>
<dbReference type="NCBIfam" id="TIGR00630">
    <property type="entry name" value="uvra"/>
    <property type="match status" value="1"/>
</dbReference>
<comment type="caution">
    <text evidence="19">The sequence shown here is derived from an EMBL/GenBank/DDBJ whole genome shotgun (WGS) entry which is preliminary data.</text>
</comment>
<dbReference type="GO" id="GO:0008270">
    <property type="term" value="F:zinc ion binding"/>
    <property type="evidence" value="ECO:0007669"/>
    <property type="project" value="UniProtKB-KW"/>
</dbReference>